<feature type="region of interest" description="Disordered" evidence="1">
    <location>
        <begin position="178"/>
        <end position="202"/>
    </location>
</feature>
<name>A0A935W547_9PROT</name>
<proteinExistence type="predicted"/>
<dbReference type="AlphaFoldDB" id="A0A935W547"/>
<protein>
    <submittedName>
        <fullName evidence="2">Uncharacterized protein</fullName>
    </submittedName>
</protein>
<evidence type="ECO:0000256" key="1">
    <source>
        <dbReference type="SAM" id="MobiDB-lite"/>
    </source>
</evidence>
<sequence>MANGTEPSCDTEASHADTHAIGAISGRAANCNEDLSQESSVRITRIEQVIKNLAIGMVLRWLVRSVLYPLADSPGANEGVGQRDFEVQAANSLVETDGRTRRVEVRAGHVEIVGDKHAAPTRLIVILQEQGLIGSSTPERRSPFSLLLANVVGLPPRMLNTTIVLLVGTVRSKTTARYSSLDSSTRSRTAKRASPPEWTTLDHQNGQFRSIVVCAMQVAQSGLGIAVQEPSR</sequence>
<organism evidence="2 3">
    <name type="scientific">Candidatus Accumulibacter affinis</name>
    <dbReference type="NCBI Taxonomy" id="2954384"/>
    <lineage>
        <taxon>Bacteria</taxon>
        <taxon>Pseudomonadati</taxon>
        <taxon>Pseudomonadota</taxon>
        <taxon>Betaproteobacteria</taxon>
        <taxon>Candidatus Accumulibacter</taxon>
    </lineage>
</organism>
<evidence type="ECO:0000313" key="3">
    <source>
        <dbReference type="Proteomes" id="UP000706151"/>
    </source>
</evidence>
<evidence type="ECO:0000313" key="2">
    <source>
        <dbReference type="EMBL" id="MBK7954568.1"/>
    </source>
</evidence>
<accession>A0A935W547</accession>
<reference evidence="2 3" key="1">
    <citation type="submission" date="2020-10" db="EMBL/GenBank/DDBJ databases">
        <title>Connecting structure to function with the recovery of over 1000 high-quality activated sludge metagenome-assembled genomes encoding full-length rRNA genes using long-read sequencing.</title>
        <authorList>
            <person name="Singleton C.M."/>
            <person name="Petriglieri F."/>
            <person name="Kristensen J.M."/>
            <person name="Kirkegaard R.H."/>
            <person name="Michaelsen T.Y."/>
            <person name="Andersen M.H."/>
            <person name="Karst S.M."/>
            <person name="Dueholm M.S."/>
            <person name="Nielsen P.H."/>
            <person name="Albertsen M."/>
        </authorList>
    </citation>
    <scope>NUCLEOTIDE SEQUENCE [LARGE SCALE GENOMIC DNA]</scope>
    <source>
        <strain evidence="2">Fred_18-Q3-R57-64_BAT3C.720</strain>
    </source>
</reference>
<gene>
    <name evidence="2" type="ORF">IPK02_11760</name>
</gene>
<dbReference type="Proteomes" id="UP000706151">
    <property type="component" value="Unassembled WGS sequence"/>
</dbReference>
<dbReference type="EMBL" id="JADJOT010000009">
    <property type="protein sequence ID" value="MBK7954568.1"/>
    <property type="molecule type" value="Genomic_DNA"/>
</dbReference>
<comment type="caution">
    <text evidence="2">The sequence shown here is derived from an EMBL/GenBank/DDBJ whole genome shotgun (WGS) entry which is preliminary data.</text>
</comment>